<feature type="domain" description="NAA35-like N-terminal" evidence="5">
    <location>
        <begin position="38"/>
        <end position="200"/>
    </location>
</feature>
<keyword evidence="4" id="KW-0472">Membrane</keyword>
<proteinExistence type="inferred from homology"/>
<dbReference type="PANTHER" id="PTHR21373:SF0">
    <property type="entry name" value="N-ALPHA-ACETYLTRANSFERASE 35, NATC AUXILIARY SUBUNIT"/>
    <property type="match status" value="1"/>
</dbReference>
<name>A0A1L9TH83_9EURO</name>
<keyword evidence="3" id="KW-0963">Cytoplasm</keyword>
<evidence type="ECO:0000256" key="1">
    <source>
        <dbReference type="ARBA" id="ARBA00004496"/>
    </source>
</evidence>
<dbReference type="Pfam" id="PF04112">
    <property type="entry name" value="Mak10"/>
    <property type="match status" value="1"/>
</dbReference>
<evidence type="ECO:0000256" key="2">
    <source>
        <dbReference type="ARBA" id="ARBA00006289"/>
    </source>
</evidence>
<comment type="subcellular location">
    <subcellularLocation>
        <location evidence="1">Cytoplasm</location>
    </subcellularLocation>
</comment>
<dbReference type="PANTHER" id="PTHR21373">
    <property type="entry name" value="GLUCOSE REPRESSIBLE PROTEIN MAK10"/>
    <property type="match status" value="1"/>
</dbReference>
<evidence type="ECO:0000313" key="8">
    <source>
        <dbReference type="Proteomes" id="UP000184356"/>
    </source>
</evidence>
<feature type="transmembrane region" description="Helical" evidence="4">
    <location>
        <begin position="564"/>
        <end position="585"/>
    </location>
</feature>
<dbReference type="EMBL" id="KV878586">
    <property type="protein sequence ID" value="OJJ58784.1"/>
    <property type="molecule type" value="Genomic_DNA"/>
</dbReference>
<keyword evidence="4" id="KW-1133">Transmembrane helix</keyword>
<dbReference type="STRING" id="1036612.A0A1L9TH83"/>
<sequence>MLPNSQVRASTTRIVSQSVVPRDITEKFTQAASKLKTGQLVKDEYFTLFEAVGALEIMDSKMDSGYLGPEESGKGLEDEYDVLRDLAPEEVVWIMDELLCHEMAWHMGHPLSQTLFTSIYLDRLLWPIPKQFEDTHFGREGRAACEQIPELVHIVLRAYCLGLIKCCDLVHTRVTREFYYEEEDFSTQLYNRSLLPHFDSGLFTTLLDRAISWIDKQEAMDTTVKNAIKSRLEFRQEFLLALLQDIDILESRSVDKLQSCLSILSTLKESKPNSRPVPEAFSWKIQRKLASTVPPRPMVRISIEDALAHLKRLCQDGIDLNQILDYRGPPNLKVAVWTILSRKPQPSVYIRSLIQTIIMNQMVILGAVPVKKFLYDELAALVLPSSILLEANLDDTEMPSDPRFQIAQLMDGFVRRFSQPFVDTFRSACLNRCRIRRTICHTLVDWDNLQMEAEDLDEQLRVLSDEPPLELPNGDTTYAYPLSSWAYHQKLIQFRLILQLGFELSIYAPEELPGMYWYLSHICSTHLGHIDRIRTFILSGAQRSRRSLAKHAILRKSFLLFDRLTMQIVAIDAFAIALHALYVLLSRHKLLSTAAGPQAYSNDQFRYELRMKPFLQITLPELVPYEEYSREATLQGDSDEVVMERATKAIGEARKAWETTLANGPFDDLNGGKPDAPAVAEDWNRDVKDTMRACIGASIAIETVKKTISSGARPLNLRVDIPEVGSKPRWHDWWAVPQVSQVQPSKKA</sequence>
<evidence type="ECO:0000259" key="5">
    <source>
        <dbReference type="Pfam" id="PF04112"/>
    </source>
</evidence>
<dbReference type="InterPro" id="IPR057982">
    <property type="entry name" value="TPR_NAA35"/>
</dbReference>
<dbReference type="GeneID" id="63763059"/>
<organism evidence="7 8">
    <name type="scientific">Aspergillus sydowii CBS 593.65</name>
    <dbReference type="NCBI Taxonomy" id="1036612"/>
    <lineage>
        <taxon>Eukaryota</taxon>
        <taxon>Fungi</taxon>
        <taxon>Dikarya</taxon>
        <taxon>Ascomycota</taxon>
        <taxon>Pezizomycotina</taxon>
        <taxon>Eurotiomycetes</taxon>
        <taxon>Eurotiomycetidae</taxon>
        <taxon>Eurotiales</taxon>
        <taxon>Aspergillaceae</taxon>
        <taxon>Aspergillus</taxon>
        <taxon>Aspergillus subgen. Nidulantes</taxon>
    </lineage>
</organism>
<evidence type="ECO:0000259" key="6">
    <source>
        <dbReference type="Pfam" id="PF25789"/>
    </source>
</evidence>
<gene>
    <name evidence="7" type="ORF">ASPSYDRAFT_45180</name>
</gene>
<reference evidence="8" key="1">
    <citation type="journal article" date="2017" name="Genome Biol.">
        <title>Comparative genomics reveals high biological diversity and specific adaptations in the industrially and medically important fungal genus Aspergillus.</title>
        <authorList>
            <person name="de Vries R.P."/>
            <person name="Riley R."/>
            <person name="Wiebenga A."/>
            <person name="Aguilar-Osorio G."/>
            <person name="Amillis S."/>
            <person name="Uchima C.A."/>
            <person name="Anderluh G."/>
            <person name="Asadollahi M."/>
            <person name="Askin M."/>
            <person name="Barry K."/>
            <person name="Battaglia E."/>
            <person name="Bayram O."/>
            <person name="Benocci T."/>
            <person name="Braus-Stromeyer S.A."/>
            <person name="Caldana C."/>
            <person name="Canovas D."/>
            <person name="Cerqueira G.C."/>
            <person name="Chen F."/>
            <person name="Chen W."/>
            <person name="Choi C."/>
            <person name="Clum A."/>
            <person name="Dos Santos R.A."/>
            <person name="Damasio A.R."/>
            <person name="Diallinas G."/>
            <person name="Emri T."/>
            <person name="Fekete E."/>
            <person name="Flipphi M."/>
            <person name="Freyberg S."/>
            <person name="Gallo A."/>
            <person name="Gournas C."/>
            <person name="Habgood R."/>
            <person name="Hainaut M."/>
            <person name="Harispe M.L."/>
            <person name="Henrissat B."/>
            <person name="Hilden K.S."/>
            <person name="Hope R."/>
            <person name="Hossain A."/>
            <person name="Karabika E."/>
            <person name="Karaffa L."/>
            <person name="Karanyi Z."/>
            <person name="Krasevec N."/>
            <person name="Kuo A."/>
            <person name="Kusch H."/>
            <person name="LaButti K."/>
            <person name="Lagendijk E.L."/>
            <person name="Lapidus A."/>
            <person name="Levasseur A."/>
            <person name="Lindquist E."/>
            <person name="Lipzen A."/>
            <person name="Logrieco A.F."/>
            <person name="MacCabe A."/>
            <person name="Maekelae M.R."/>
            <person name="Malavazi I."/>
            <person name="Melin P."/>
            <person name="Meyer V."/>
            <person name="Mielnichuk N."/>
            <person name="Miskei M."/>
            <person name="Molnar A.P."/>
            <person name="Mule G."/>
            <person name="Ngan C.Y."/>
            <person name="Orejas M."/>
            <person name="Orosz E."/>
            <person name="Ouedraogo J.P."/>
            <person name="Overkamp K.M."/>
            <person name="Park H.-S."/>
            <person name="Perrone G."/>
            <person name="Piumi F."/>
            <person name="Punt P.J."/>
            <person name="Ram A.F."/>
            <person name="Ramon A."/>
            <person name="Rauscher S."/>
            <person name="Record E."/>
            <person name="Riano-Pachon D.M."/>
            <person name="Robert V."/>
            <person name="Roehrig J."/>
            <person name="Ruller R."/>
            <person name="Salamov A."/>
            <person name="Salih N.S."/>
            <person name="Samson R.A."/>
            <person name="Sandor E."/>
            <person name="Sanguinetti M."/>
            <person name="Schuetze T."/>
            <person name="Sepcic K."/>
            <person name="Shelest E."/>
            <person name="Sherlock G."/>
            <person name="Sophianopoulou V."/>
            <person name="Squina F.M."/>
            <person name="Sun H."/>
            <person name="Susca A."/>
            <person name="Todd R.B."/>
            <person name="Tsang A."/>
            <person name="Unkles S.E."/>
            <person name="van de Wiele N."/>
            <person name="van Rossen-Uffink D."/>
            <person name="Oliveira J.V."/>
            <person name="Vesth T.C."/>
            <person name="Visser J."/>
            <person name="Yu J.-H."/>
            <person name="Zhou M."/>
            <person name="Andersen M.R."/>
            <person name="Archer D.B."/>
            <person name="Baker S.E."/>
            <person name="Benoit I."/>
            <person name="Brakhage A.A."/>
            <person name="Braus G.H."/>
            <person name="Fischer R."/>
            <person name="Frisvad J.C."/>
            <person name="Goldman G.H."/>
            <person name="Houbraken J."/>
            <person name="Oakley B."/>
            <person name="Pocsi I."/>
            <person name="Scazzocchio C."/>
            <person name="Seiboth B."/>
            <person name="vanKuyk P.A."/>
            <person name="Wortman J."/>
            <person name="Dyer P.S."/>
            <person name="Grigoriev I.V."/>
        </authorList>
    </citation>
    <scope>NUCLEOTIDE SEQUENCE [LARGE SCALE GENOMIC DNA]</scope>
    <source>
        <strain evidence="8">CBS 593.65</strain>
    </source>
</reference>
<dbReference type="GO" id="GO:0031417">
    <property type="term" value="C:NatC complex"/>
    <property type="evidence" value="ECO:0007669"/>
    <property type="project" value="InterPro"/>
</dbReference>
<keyword evidence="4" id="KW-0812">Transmembrane</keyword>
<evidence type="ECO:0008006" key="9">
    <source>
        <dbReference type="Google" id="ProtNLM"/>
    </source>
</evidence>
<evidence type="ECO:0000256" key="4">
    <source>
        <dbReference type="SAM" id="Phobius"/>
    </source>
</evidence>
<evidence type="ECO:0000313" key="7">
    <source>
        <dbReference type="EMBL" id="OJJ58784.1"/>
    </source>
</evidence>
<evidence type="ECO:0000256" key="3">
    <source>
        <dbReference type="ARBA" id="ARBA00022490"/>
    </source>
</evidence>
<dbReference type="InterPro" id="IPR057983">
    <property type="entry name" value="NAA35-like_N"/>
</dbReference>
<dbReference type="AlphaFoldDB" id="A0A1L9TH83"/>
<dbReference type="VEuPathDB" id="FungiDB:ASPSYDRAFT_45180"/>
<dbReference type="InterPro" id="IPR007244">
    <property type="entry name" value="Naa35_N"/>
</dbReference>
<dbReference type="OrthoDB" id="269405at2759"/>
<feature type="domain" description="NAA35-like TPR repeats" evidence="6">
    <location>
        <begin position="343"/>
        <end position="707"/>
    </location>
</feature>
<dbReference type="RefSeq" id="XP_040702590.1">
    <property type="nucleotide sequence ID" value="XM_040846986.1"/>
</dbReference>
<comment type="similarity">
    <text evidence="2">Belongs to the MAK10 family.</text>
</comment>
<keyword evidence="8" id="KW-1185">Reference proteome</keyword>
<accession>A0A1L9TH83</accession>
<dbReference type="Proteomes" id="UP000184356">
    <property type="component" value="Unassembled WGS sequence"/>
</dbReference>
<dbReference type="Pfam" id="PF25789">
    <property type="entry name" value="TPR_NAA35"/>
    <property type="match status" value="1"/>
</dbReference>
<protein>
    <recommendedName>
        <fullName evidence="9">Amino-acid N-acetyltransferase subunit Mak10</fullName>
    </recommendedName>
</protein>